<sequence>MAPERKWGEALEFQGCSPQPLSLYSAETKIYSLAGGRGVHTGPPPPAQLRLHLHRHRQGRCGRRGTVGAAGTDECRGASQGSEGLGAQGSTRKGGVQSGGLEARVTGVVCAGPPDRDLGRIGRCGALNTGGRRQRPTAQAPEAPPTSLRAPMAHAPIRQAPAGEILFPRSLRALGFPESPGPAVGARPRGGARGLVLPRARSGSLGSQPSPGPGCLSCPTIMAAPRHPHTAPYCSLSDTSPRPHGGQGRSSSLGQRPLWLITLQVLGLCPERRREGLKEARLSRAWCRAWSPARR</sequence>
<keyword evidence="3" id="KW-1185">Reference proteome</keyword>
<accession>A0ABQ9WGN9</accession>
<gene>
    <name evidence="2" type="ORF">P7K49_002184</name>
</gene>
<dbReference type="EMBL" id="JASSZA010000001">
    <property type="protein sequence ID" value="KAK2120798.1"/>
    <property type="molecule type" value="Genomic_DNA"/>
</dbReference>
<comment type="caution">
    <text evidence="2">The sequence shown here is derived from an EMBL/GenBank/DDBJ whole genome shotgun (WGS) entry which is preliminary data.</text>
</comment>
<feature type="region of interest" description="Disordered" evidence="1">
    <location>
        <begin position="59"/>
        <end position="99"/>
    </location>
</feature>
<organism evidence="2 3">
    <name type="scientific">Saguinus oedipus</name>
    <name type="common">Cotton-top tamarin</name>
    <name type="synonym">Oedipomidas oedipus</name>
    <dbReference type="NCBI Taxonomy" id="9490"/>
    <lineage>
        <taxon>Eukaryota</taxon>
        <taxon>Metazoa</taxon>
        <taxon>Chordata</taxon>
        <taxon>Craniata</taxon>
        <taxon>Vertebrata</taxon>
        <taxon>Euteleostomi</taxon>
        <taxon>Mammalia</taxon>
        <taxon>Eutheria</taxon>
        <taxon>Euarchontoglires</taxon>
        <taxon>Primates</taxon>
        <taxon>Haplorrhini</taxon>
        <taxon>Platyrrhini</taxon>
        <taxon>Cebidae</taxon>
        <taxon>Callitrichinae</taxon>
        <taxon>Saguinus</taxon>
    </lineage>
</organism>
<evidence type="ECO:0000313" key="2">
    <source>
        <dbReference type="EMBL" id="KAK2120798.1"/>
    </source>
</evidence>
<feature type="region of interest" description="Disordered" evidence="1">
    <location>
        <begin position="126"/>
        <end position="149"/>
    </location>
</feature>
<evidence type="ECO:0000313" key="3">
    <source>
        <dbReference type="Proteomes" id="UP001266305"/>
    </source>
</evidence>
<dbReference type="Proteomes" id="UP001266305">
    <property type="component" value="Unassembled WGS sequence"/>
</dbReference>
<proteinExistence type="predicted"/>
<feature type="region of interest" description="Disordered" evidence="1">
    <location>
        <begin position="232"/>
        <end position="253"/>
    </location>
</feature>
<protein>
    <submittedName>
        <fullName evidence="2">Uncharacterized protein</fullName>
    </submittedName>
</protein>
<feature type="region of interest" description="Disordered" evidence="1">
    <location>
        <begin position="178"/>
        <end position="212"/>
    </location>
</feature>
<name>A0ABQ9WGN9_SAGOE</name>
<reference evidence="2 3" key="1">
    <citation type="submission" date="2023-05" db="EMBL/GenBank/DDBJ databases">
        <title>B98-5 Cell Line De Novo Hybrid Assembly: An Optical Mapping Approach.</title>
        <authorList>
            <person name="Kananen K."/>
            <person name="Auerbach J.A."/>
            <person name="Kautto E."/>
            <person name="Blachly J.S."/>
        </authorList>
    </citation>
    <scope>NUCLEOTIDE SEQUENCE [LARGE SCALE GENOMIC DNA]</scope>
    <source>
        <strain evidence="2">B95-8</strain>
        <tissue evidence="2">Cell line</tissue>
    </source>
</reference>
<evidence type="ECO:0000256" key="1">
    <source>
        <dbReference type="SAM" id="MobiDB-lite"/>
    </source>
</evidence>
<feature type="compositionally biased region" description="Low complexity" evidence="1">
    <location>
        <begin position="181"/>
        <end position="212"/>
    </location>
</feature>